<keyword evidence="3" id="KW-0626">Porin</keyword>
<keyword evidence="4" id="KW-0472">Membrane</keyword>
<dbReference type="EMBL" id="LUUL01000055">
    <property type="protein sequence ID" value="OAI28580.1"/>
    <property type="molecule type" value="Genomic_DNA"/>
</dbReference>
<dbReference type="InterPro" id="IPR003684">
    <property type="entry name" value="Porin_alphabac"/>
</dbReference>
<keyword evidence="8" id="KW-1185">Reference proteome</keyword>
<dbReference type="GO" id="GO:0046930">
    <property type="term" value="C:pore complex"/>
    <property type="evidence" value="ECO:0007669"/>
    <property type="project" value="UniProtKB-KW"/>
</dbReference>
<keyword evidence="3" id="KW-0406">Ion transport</keyword>
<reference evidence="7 8" key="1">
    <citation type="submission" date="2016-03" db="EMBL/GenBank/DDBJ databases">
        <authorList>
            <person name="Heylen K."/>
            <person name="De Vos P."/>
            <person name="Vekeman B."/>
        </authorList>
    </citation>
    <scope>NUCLEOTIDE SEQUENCE [LARGE SCALE GENOMIC DNA]</scope>
    <source>
        <strain evidence="7 8">R-49807</strain>
    </source>
</reference>
<evidence type="ECO:0000256" key="4">
    <source>
        <dbReference type="ARBA" id="ARBA00023136"/>
    </source>
</evidence>
<sequence>MAARCNFFLKWLGLVAIWALLPAPAAADDDIKAILGAMSRQIEELKQQVAHSNQRIGQLEQELKLYRSEQPSPQANLAGAAGGQPVPVPAAAASAGNSKEKAVVTVGDTKGTFKIPGTETSIGLGGFVKTDVLFSSVSAGRDRLGDQQLAMAQIPVGAAGERSQIAFHAKESRLWFKSFTPSTWGDINTFVEFDFYGDPATYTYTPRLRHAYGSFGHLLAGQTWTTFLNASALPDNLDVGGSAGALASLRQSLVRWTEPFTRLDTPMEWLLALEAPRSRLWVDSRLENTVANRTANPSVLSNTPNDPNLDASYWTNPNADRYPDIVARLNLNPDWGNISLAAIGRQLRYTNSATGYRQDAWGGGVNLSGRINTFGLDNIRFMAHYGKGDARYVSTTNTFADAALDRHGAIELSESYGAMLAYQHWWDKQWRSSITYGFAQTDYPHYANPVLTRQVQSLHANLLWSPVSQAMLGVEYTYADRELIDGRDGMLQRVQFSAKYSF</sequence>
<evidence type="ECO:0000256" key="5">
    <source>
        <dbReference type="SAM" id="Coils"/>
    </source>
</evidence>
<keyword evidence="5" id="KW-0175">Coiled coil</keyword>
<evidence type="ECO:0000313" key="7">
    <source>
        <dbReference type="EMBL" id="OAI28580.1"/>
    </source>
</evidence>
<feature type="coiled-coil region" evidence="5">
    <location>
        <begin position="35"/>
        <end position="69"/>
    </location>
</feature>
<evidence type="ECO:0000256" key="1">
    <source>
        <dbReference type="ARBA" id="ARBA00009521"/>
    </source>
</evidence>
<dbReference type="RefSeq" id="WP_064025527.1">
    <property type="nucleotide sequence ID" value="NZ_LUUL01000055.1"/>
</dbReference>
<keyword evidence="6" id="KW-0732">Signal</keyword>
<accession>A0AA91DF88</accession>
<gene>
    <name evidence="7" type="ORF">A1356_06895</name>
</gene>
<dbReference type="SUPFAM" id="SSF56935">
    <property type="entry name" value="Porins"/>
    <property type="match status" value="1"/>
</dbReference>
<evidence type="ECO:0000313" key="8">
    <source>
        <dbReference type="Proteomes" id="UP000077734"/>
    </source>
</evidence>
<dbReference type="AlphaFoldDB" id="A0AA91DF88"/>
<protein>
    <submittedName>
        <fullName evidence="7">Porin</fullName>
    </submittedName>
</protein>
<proteinExistence type="inferred from homology"/>
<comment type="caution">
    <text evidence="7">The sequence shown here is derived from an EMBL/GenBank/DDBJ whole genome shotgun (WGS) entry which is preliminary data.</text>
</comment>
<evidence type="ECO:0000256" key="3">
    <source>
        <dbReference type="ARBA" id="ARBA00023114"/>
    </source>
</evidence>
<keyword evidence="3" id="KW-0812">Transmembrane</keyword>
<evidence type="ECO:0000256" key="2">
    <source>
        <dbReference type="ARBA" id="ARBA00022448"/>
    </source>
</evidence>
<dbReference type="Pfam" id="PF02530">
    <property type="entry name" value="Porin_2"/>
    <property type="match status" value="1"/>
</dbReference>
<organism evidence="7 8">
    <name type="scientific">Methylomonas koyamae</name>
    <dbReference type="NCBI Taxonomy" id="702114"/>
    <lineage>
        <taxon>Bacteria</taxon>
        <taxon>Pseudomonadati</taxon>
        <taxon>Pseudomonadota</taxon>
        <taxon>Gammaproteobacteria</taxon>
        <taxon>Methylococcales</taxon>
        <taxon>Methylococcaceae</taxon>
        <taxon>Methylomonas</taxon>
    </lineage>
</organism>
<name>A0AA91DF88_9GAMM</name>
<comment type="similarity">
    <text evidence="1">Belongs to the alphaproteobacteria porin family.</text>
</comment>
<feature type="chain" id="PRO_5041641481" evidence="6">
    <location>
        <begin position="28"/>
        <end position="502"/>
    </location>
</feature>
<dbReference type="Proteomes" id="UP000077734">
    <property type="component" value="Unassembled WGS sequence"/>
</dbReference>
<evidence type="ECO:0000256" key="6">
    <source>
        <dbReference type="SAM" id="SignalP"/>
    </source>
</evidence>
<feature type="signal peptide" evidence="6">
    <location>
        <begin position="1"/>
        <end position="27"/>
    </location>
</feature>
<dbReference type="GO" id="GO:0015288">
    <property type="term" value="F:porin activity"/>
    <property type="evidence" value="ECO:0007669"/>
    <property type="project" value="UniProtKB-KW"/>
</dbReference>
<keyword evidence="2" id="KW-0813">Transport</keyword>